<organism evidence="4 5">
    <name type="scientific">Candidatus Segetimicrobium genomatis</name>
    <dbReference type="NCBI Taxonomy" id="2569760"/>
    <lineage>
        <taxon>Bacteria</taxon>
        <taxon>Bacillati</taxon>
        <taxon>Candidatus Sysuimicrobiota</taxon>
        <taxon>Candidatus Sysuimicrobiia</taxon>
        <taxon>Candidatus Sysuimicrobiales</taxon>
        <taxon>Candidatus Segetimicrobiaceae</taxon>
        <taxon>Candidatus Segetimicrobium</taxon>
    </lineage>
</organism>
<sequence>MVPAATVDHVEDHDRWRGRRAGMTGEFAGKVAIVSGAAGGISSVILRRLAEAGARAVIADLDEERAAAAVRQLTAQDREVRFVRTDVRDSAQVDAMVETTVEQLGRVDILVHGAGVDVHKDVVDLTDEEWDLQIDVQLRGAFLLSRAVGRRLIAQGQGGRIILIGSTSGNNARVKAGPHAASKAGEIQLARVMALEMGRHGITVNVVSPGLTDIAGISRSVQTAEYQRAFIAQVPLGRLGTPDEIADRRVLCRQDYGARSTCGSHLRANGGRAVGAGPRHRSSPPAEISPQLGTELARRQERHCASTGRRWCFPLSTPRSSCSSPSTRSISGIPA</sequence>
<dbReference type="PRINTS" id="PR00080">
    <property type="entry name" value="SDRFAMILY"/>
</dbReference>
<reference evidence="4 5" key="1">
    <citation type="journal article" date="2019" name="Nat. Microbiol.">
        <title>Mediterranean grassland soil C-N compound turnover is dependent on rainfall and depth, and is mediated by genomically divergent microorganisms.</title>
        <authorList>
            <person name="Diamond S."/>
            <person name="Andeer P.F."/>
            <person name="Li Z."/>
            <person name="Crits-Christoph A."/>
            <person name="Burstein D."/>
            <person name="Anantharaman K."/>
            <person name="Lane K.R."/>
            <person name="Thomas B.C."/>
            <person name="Pan C."/>
            <person name="Northen T.R."/>
            <person name="Banfield J.F."/>
        </authorList>
    </citation>
    <scope>NUCLEOTIDE SEQUENCE [LARGE SCALE GENOMIC DNA]</scope>
    <source>
        <strain evidence="4">NP_6</strain>
    </source>
</reference>
<dbReference type="PRINTS" id="PR00081">
    <property type="entry name" value="GDHRDH"/>
</dbReference>
<dbReference type="Proteomes" id="UP000318093">
    <property type="component" value="Unassembled WGS sequence"/>
</dbReference>
<protein>
    <submittedName>
        <fullName evidence="4">SDR family oxidoreductase</fullName>
    </submittedName>
</protein>
<dbReference type="EMBL" id="VBAN01000305">
    <property type="protein sequence ID" value="TMI79739.1"/>
    <property type="molecule type" value="Genomic_DNA"/>
</dbReference>
<keyword evidence="2" id="KW-0560">Oxidoreductase</keyword>
<dbReference type="FunFam" id="3.40.50.720:FF:000084">
    <property type="entry name" value="Short-chain dehydrogenase reductase"/>
    <property type="match status" value="1"/>
</dbReference>
<evidence type="ECO:0000313" key="5">
    <source>
        <dbReference type="Proteomes" id="UP000318093"/>
    </source>
</evidence>
<dbReference type="PANTHER" id="PTHR42760">
    <property type="entry name" value="SHORT-CHAIN DEHYDROGENASES/REDUCTASES FAMILY MEMBER"/>
    <property type="match status" value="1"/>
</dbReference>
<evidence type="ECO:0000313" key="4">
    <source>
        <dbReference type="EMBL" id="TMI79739.1"/>
    </source>
</evidence>
<evidence type="ECO:0000256" key="2">
    <source>
        <dbReference type="ARBA" id="ARBA00023002"/>
    </source>
</evidence>
<comment type="caution">
    <text evidence="4">The sequence shown here is derived from an EMBL/GenBank/DDBJ whole genome shotgun (WGS) entry which is preliminary data.</text>
</comment>
<name>A0A537J868_9BACT</name>
<dbReference type="AlphaFoldDB" id="A0A537J868"/>
<evidence type="ECO:0000256" key="3">
    <source>
        <dbReference type="SAM" id="MobiDB-lite"/>
    </source>
</evidence>
<proteinExistence type="inferred from homology"/>
<accession>A0A537J868</accession>
<dbReference type="Gene3D" id="3.40.50.720">
    <property type="entry name" value="NAD(P)-binding Rossmann-like Domain"/>
    <property type="match status" value="1"/>
</dbReference>
<dbReference type="GO" id="GO:0016616">
    <property type="term" value="F:oxidoreductase activity, acting on the CH-OH group of donors, NAD or NADP as acceptor"/>
    <property type="evidence" value="ECO:0007669"/>
    <property type="project" value="TreeGrafter"/>
</dbReference>
<gene>
    <name evidence="4" type="ORF">E6H03_09660</name>
</gene>
<dbReference type="InterPro" id="IPR036291">
    <property type="entry name" value="NAD(P)-bd_dom_sf"/>
</dbReference>
<dbReference type="InterPro" id="IPR002347">
    <property type="entry name" value="SDR_fam"/>
</dbReference>
<dbReference type="Pfam" id="PF13561">
    <property type="entry name" value="adh_short_C2"/>
    <property type="match status" value="1"/>
</dbReference>
<feature type="region of interest" description="Disordered" evidence="3">
    <location>
        <begin position="269"/>
        <end position="298"/>
    </location>
</feature>
<dbReference type="PANTHER" id="PTHR42760:SF133">
    <property type="entry name" value="3-OXOACYL-[ACYL-CARRIER-PROTEIN] REDUCTASE"/>
    <property type="match status" value="1"/>
</dbReference>
<comment type="similarity">
    <text evidence="1">Belongs to the short-chain dehydrogenases/reductases (SDR) family.</text>
</comment>
<dbReference type="SUPFAM" id="SSF51735">
    <property type="entry name" value="NAD(P)-binding Rossmann-fold domains"/>
    <property type="match status" value="1"/>
</dbReference>
<evidence type="ECO:0000256" key="1">
    <source>
        <dbReference type="ARBA" id="ARBA00006484"/>
    </source>
</evidence>
<dbReference type="CDD" id="cd05233">
    <property type="entry name" value="SDR_c"/>
    <property type="match status" value="1"/>
</dbReference>